<protein>
    <submittedName>
        <fullName evidence="3">Amidohydrolase family protein</fullName>
    </submittedName>
</protein>
<evidence type="ECO:0000313" key="4">
    <source>
        <dbReference type="Proteomes" id="UP001139971"/>
    </source>
</evidence>
<dbReference type="Gene3D" id="3.20.20.140">
    <property type="entry name" value="Metal-dependent hydrolases"/>
    <property type="match status" value="1"/>
</dbReference>
<evidence type="ECO:0000259" key="2">
    <source>
        <dbReference type="Pfam" id="PF01979"/>
    </source>
</evidence>
<dbReference type="Pfam" id="PF01979">
    <property type="entry name" value="Amidohydro_1"/>
    <property type="match status" value="1"/>
</dbReference>
<name>A0A9X3YNY8_9GAMM</name>
<feature type="signal peptide" evidence="1">
    <location>
        <begin position="1"/>
        <end position="24"/>
    </location>
</feature>
<evidence type="ECO:0000313" key="3">
    <source>
        <dbReference type="EMBL" id="MDC8014795.1"/>
    </source>
</evidence>
<feature type="domain" description="Amidohydrolase-related" evidence="2">
    <location>
        <begin position="79"/>
        <end position="423"/>
    </location>
</feature>
<sequence>MSKLPRRLPLIALIATLFAAPAFAERTAVTAARLVDVEAGKLRTNAVVVVDGERIVEVRDDGQVPADAKRIDLGDVTFVPGLIDCHVHIAGQSGEFYTNMFRRSAIDRAVFAHVYAKRTLDAGFTTVRNLGSDEFIDVALRNAIDRGDIPGPRIVASGVAIGATGGHADDGTGFSPYLRIEGFSGIADGVDAIRAKVRNDVKYGADVIKFMASAGVLSEEESVGEPQYSQEEMNALVDEAHRWHRKVAAHAHGTEAIKMATKAGVDSIEHGSFLDEEAIKLMKQHGTWLVADVYNDDYILSEFARMNYPASMIEKERKVGRTQRESFRAAVKAGVKIAYGTDAGVYPHGWNAKQFAKMVEWGQTPMQAIQAATVNAATLLGRSDKVGAIKAGLYADLVAVPGNPLEAIGTMEKVGFVMKGGKVEKNEKTAP</sequence>
<dbReference type="RefSeq" id="WP_263540964.1">
    <property type="nucleotide sequence ID" value="NZ_JAOVZO020000019.1"/>
</dbReference>
<dbReference type="Gene3D" id="2.30.40.10">
    <property type="entry name" value="Urease, subunit C, domain 1"/>
    <property type="match status" value="1"/>
</dbReference>
<accession>A0A9X3YNY8</accession>
<dbReference type="PANTHER" id="PTHR43135:SF3">
    <property type="entry name" value="ALPHA-D-RIBOSE 1-METHYLPHOSPHONATE 5-TRIPHOSPHATE DIPHOSPHATASE"/>
    <property type="match status" value="1"/>
</dbReference>
<comment type="caution">
    <text evidence="3">The sequence shown here is derived from an EMBL/GenBank/DDBJ whole genome shotgun (WGS) entry which is preliminary data.</text>
</comment>
<dbReference type="PANTHER" id="PTHR43135">
    <property type="entry name" value="ALPHA-D-RIBOSE 1-METHYLPHOSPHONATE 5-TRIPHOSPHATE DIPHOSPHATASE"/>
    <property type="match status" value="1"/>
</dbReference>
<dbReference type="InterPro" id="IPR032466">
    <property type="entry name" value="Metal_Hydrolase"/>
</dbReference>
<reference evidence="3" key="1">
    <citation type="submission" date="2023-02" db="EMBL/GenBank/DDBJ databases">
        <title>Tahibacter soli sp. nov. isolated from soil.</title>
        <authorList>
            <person name="Baek J.H."/>
            <person name="Lee J.K."/>
            <person name="Choi D.G."/>
            <person name="Jeon C.O."/>
        </authorList>
    </citation>
    <scope>NUCLEOTIDE SEQUENCE</scope>
    <source>
        <strain evidence="3">BL</strain>
    </source>
</reference>
<dbReference type="Proteomes" id="UP001139971">
    <property type="component" value="Unassembled WGS sequence"/>
</dbReference>
<keyword evidence="1" id="KW-0732">Signal</keyword>
<evidence type="ECO:0000256" key="1">
    <source>
        <dbReference type="SAM" id="SignalP"/>
    </source>
</evidence>
<gene>
    <name evidence="3" type="ORF">OD750_019800</name>
</gene>
<dbReference type="InterPro" id="IPR006680">
    <property type="entry name" value="Amidohydro-rel"/>
</dbReference>
<dbReference type="AlphaFoldDB" id="A0A9X3YNY8"/>
<dbReference type="InterPro" id="IPR011059">
    <property type="entry name" value="Metal-dep_hydrolase_composite"/>
</dbReference>
<dbReference type="GO" id="GO:0016810">
    <property type="term" value="F:hydrolase activity, acting on carbon-nitrogen (but not peptide) bonds"/>
    <property type="evidence" value="ECO:0007669"/>
    <property type="project" value="InterPro"/>
</dbReference>
<dbReference type="EMBL" id="JAOVZO020000019">
    <property type="protein sequence ID" value="MDC8014795.1"/>
    <property type="molecule type" value="Genomic_DNA"/>
</dbReference>
<dbReference type="InterPro" id="IPR051781">
    <property type="entry name" value="Metallo-dep_Hydrolase"/>
</dbReference>
<keyword evidence="4" id="KW-1185">Reference proteome</keyword>
<dbReference type="SUPFAM" id="SSF51556">
    <property type="entry name" value="Metallo-dependent hydrolases"/>
    <property type="match status" value="1"/>
</dbReference>
<organism evidence="3 4">
    <name type="scientific">Tahibacter soli</name>
    <dbReference type="NCBI Taxonomy" id="2983605"/>
    <lineage>
        <taxon>Bacteria</taxon>
        <taxon>Pseudomonadati</taxon>
        <taxon>Pseudomonadota</taxon>
        <taxon>Gammaproteobacteria</taxon>
        <taxon>Lysobacterales</taxon>
        <taxon>Rhodanobacteraceae</taxon>
        <taxon>Tahibacter</taxon>
    </lineage>
</organism>
<dbReference type="CDD" id="cd01299">
    <property type="entry name" value="Met_dep_hydrolase_A"/>
    <property type="match status" value="1"/>
</dbReference>
<proteinExistence type="predicted"/>
<feature type="chain" id="PRO_5040980185" evidence="1">
    <location>
        <begin position="25"/>
        <end position="431"/>
    </location>
</feature>
<dbReference type="InterPro" id="IPR057744">
    <property type="entry name" value="OTAase-like"/>
</dbReference>
<dbReference type="SUPFAM" id="SSF51338">
    <property type="entry name" value="Composite domain of metallo-dependent hydrolases"/>
    <property type="match status" value="2"/>
</dbReference>